<dbReference type="AlphaFoldDB" id="A0A1M7T232"/>
<proteinExistence type="predicted"/>
<evidence type="ECO:0000313" key="1">
    <source>
        <dbReference type="EMBL" id="SHN64741.1"/>
    </source>
</evidence>
<dbReference type="EMBL" id="FRDJ01000008">
    <property type="protein sequence ID" value="SHN64741.1"/>
    <property type="molecule type" value="Genomic_DNA"/>
</dbReference>
<reference evidence="2" key="1">
    <citation type="submission" date="2016-12" db="EMBL/GenBank/DDBJ databases">
        <authorList>
            <person name="Varghese N."/>
            <person name="Submissions S."/>
        </authorList>
    </citation>
    <scope>NUCLEOTIDE SEQUENCE [LARGE SCALE GENOMIC DNA]</scope>
    <source>
        <strain evidence="2">DSM 13020</strain>
    </source>
</reference>
<dbReference type="STRING" id="1121883.SAMN02745226_01447"/>
<dbReference type="RefSeq" id="WP_072759955.1">
    <property type="nucleotide sequence ID" value="NZ_FRDJ01000008.1"/>
</dbReference>
<sequence>MGNYIIEVDSEQIRQAIKKADKVCGTLEPSMRKLTFFAENEKLYLKASDGCFTGFFPLTTFFYKSLHPFEIPLDVVKQFVSELNGKLTLSFQDGILTLKSQNELLRLRMNFIQEEIKLPRFENKVVFQKKRILSELDFVSCFLEEGSYTDLFYAFDRLEIVSSHLGLIAYSKIENRPTNEQSDGTGEKPERFSLSIPYVSTRHLLKALDTEETDSIELSYNPNSDKLLIYCGDVYTICGDRPERAPDRIREVVRSIVPVARVYKEQIQRLLRRSLISGRFSDVEVYSRHDEIVVVSQQGSIAYKGSVNAEASAEFSVKTKAYLLRSALNRIGSQYVVIGNSGEFTLFSSPSLSRFLILRNQRVQGV</sequence>
<organism evidence="1 2">
    <name type="scientific">Fervidobacterium gondwanense DSM 13020</name>
    <dbReference type="NCBI Taxonomy" id="1121883"/>
    <lineage>
        <taxon>Bacteria</taxon>
        <taxon>Thermotogati</taxon>
        <taxon>Thermotogota</taxon>
        <taxon>Thermotogae</taxon>
        <taxon>Thermotogales</taxon>
        <taxon>Fervidobacteriaceae</taxon>
        <taxon>Fervidobacterium</taxon>
    </lineage>
</organism>
<protein>
    <recommendedName>
        <fullName evidence="3">DNA polymerase III sliding clamp (Beta) subunit, PCNA homolog</fullName>
    </recommendedName>
</protein>
<name>A0A1M7T232_FERGO</name>
<keyword evidence="2" id="KW-1185">Reference proteome</keyword>
<evidence type="ECO:0000313" key="2">
    <source>
        <dbReference type="Proteomes" id="UP000184207"/>
    </source>
</evidence>
<accession>A0A1M7T232</accession>
<dbReference type="OrthoDB" id="43930at2"/>
<gene>
    <name evidence="1" type="ORF">SAMN02745226_01447</name>
</gene>
<evidence type="ECO:0008006" key="3">
    <source>
        <dbReference type="Google" id="ProtNLM"/>
    </source>
</evidence>
<dbReference type="Proteomes" id="UP000184207">
    <property type="component" value="Unassembled WGS sequence"/>
</dbReference>